<keyword evidence="3 7" id="KW-0378">Hydrolase</keyword>
<evidence type="ECO:0000256" key="6">
    <source>
        <dbReference type="ARBA" id="ARBA00047686"/>
    </source>
</evidence>
<dbReference type="InterPro" id="IPR008181">
    <property type="entry name" value="dUTPase"/>
</dbReference>
<evidence type="ECO:0000256" key="5">
    <source>
        <dbReference type="ARBA" id="ARBA00023080"/>
    </source>
</evidence>
<keyword evidence="5 7" id="KW-0546">Nucleotide metabolism</keyword>
<dbReference type="UniPathway" id="UPA00610">
    <property type="reaction ID" value="UER00666"/>
</dbReference>
<dbReference type="InterPro" id="IPR029054">
    <property type="entry name" value="dUTPase-like"/>
</dbReference>
<comment type="caution">
    <text evidence="7">Lacks conserved residue(s) required for the propagation of feature annotation.</text>
</comment>
<comment type="cofactor">
    <cofactor evidence="7">
        <name>Mg(2+)</name>
        <dbReference type="ChEBI" id="CHEBI:18420"/>
    </cofactor>
</comment>
<dbReference type="Pfam" id="PF00692">
    <property type="entry name" value="dUTPase"/>
    <property type="match status" value="1"/>
</dbReference>
<name>A0A286GXK4_9PROT</name>
<evidence type="ECO:0000256" key="1">
    <source>
        <dbReference type="ARBA" id="ARBA00006581"/>
    </source>
</evidence>
<comment type="catalytic activity">
    <reaction evidence="6 7">
        <text>dUTP + H2O = dUMP + diphosphate + H(+)</text>
        <dbReference type="Rhea" id="RHEA:10248"/>
        <dbReference type="ChEBI" id="CHEBI:15377"/>
        <dbReference type="ChEBI" id="CHEBI:15378"/>
        <dbReference type="ChEBI" id="CHEBI:33019"/>
        <dbReference type="ChEBI" id="CHEBI:61555"/>
        <dbReference type="ChEBI" id="CHEBI:246422"/>
        <dbReference type="EC" id="3.6.1.23"/>
    </reaction>
</comment>
<organism evidence="9 10">
    <name type="scientific">Caenispirillum bisanense</name>
    <dbReference type="NCBI Taxonomy" id="414052"/>
    <lineage>
        <taxon>Bacteria</taxon>
        <taxon>Pseudomonadati</taxon>
        <taxon>Pseudomonadota</taxon>
        <taxon>Alphaproteobacteria</taxon>
        <taxon>Rhodospirillales</taxon>
        <taxon>Novispirillaceae</taxon>
        <taxon>Caenispirillum</taxon>
    </lineage>
</organism>
<feature type="binding site" evidence="7">
    <location>
        <begin position="95"/>
        <end position="97"/>
    </location>
    <ligand>
        <name>substrate</name>
    </ligand>
</feature>
<dbReference type="SUPFAM" id="SSF51283">
    <property type="entry name" value="dUTPase-like"/>
    <property type="match status" value="1"/>
</dbReference>
<evidence type="ECO:0000313" key="10">
    <source>
        <dbReference type="Proteomes" id="UP000219621"/>
    </source>
</evidence>
<proteinExistence type="inferred from homology"/>
<keyword evidence="10" id="KW-1185">Reference proteome</keyword>
<accession>A0A286GXK4</accession>
<feature type="binding site" evidence="7">
    <location>
        <begin position="78"/>
        <end position="80"/>
    </location>
    <ligand>
        <name>substrate</name>
    </ligand>
</feature>
<dbReference type="RefSeq" id="WP_097281129.1">
    <property type="nucleotide sequence ID" value="NZ_OCNJ01000012.1"/>
</dbReference>
<dbReference type="GO" id="GO:0046081">
    <property type="term" value="P:dUTP catabolic process"/>
    <property type="evidence" value="ECO:0007669"/>
    <property type="project" value="InterPro"/>
</dbReference>
<dbReference type="GO" id="GO:0000287">
    <property type="term" value="F:magnesium ion binding"/>
    <property type="evidence" value="ECO:0007669"/>
    <property type="project" value="UniProtKB-UniRule"/>
</dbReference>
<keyword evidence="2 7" id="KW-0479">Metal-binding</keyword>
<dbReference type="CDD" id="cd07557">
    <property type="entry name" value="trimeric_dUTPase"/>
    <property type="match status" value="1"/>
</dbReference>
<dbReference type="EC" id="3.6.1.23" evidence="7"/>
<dbReference type="OrthoDB" id="9809956at2"/>
<comment type="function">
    <text evidence="7">This enzyme is involved in nucleotide metabolism: it produces dUMP, the immediate precursor of thymidine nucleotides and it decreases the intracellular concentration of dUTP so that uracil cannot be incorporated into DNA.</text>
</comment>
<dbReference type="HAMAP" id="MF_00116">
    <property type="entry name" value="dUTPase_bact"/>
    <property type="match status" value="1"/>
</dbReference>
<dbReference type="InterPro" id="IPR036157">
    <property type="entry name" value="dUTPase-like_sf"/>
</dbReference>
<dbReference type="FunFam" id="2.70.40.10:FF:000002">
    <property type="entry name" value="dUTP diphosphatase"/>
    <property type="match status" value="1"/>
</dbReference>
<dbReference type="PANTHER" id="PTHR11241">
    <property type="entry name" value="DEOXYURIDINE 5'-TRIPHOSPHATE NUCLEOTIDOHYDROLASE"/>
    <property type="match status" value="1"/>
</dbReference>
<evidence type="ECO:0000259" key="8">
    <source>
        <dbReference type="Pfam" id="PF00692"/>
    </source>
</evidence>
<comment type="pathway">
    <text evidence="7">Pyrimidine metabolism; dUMP biosynthesis; dUMP from dCTP (dUTP route): step 2/2.</text>
</comment>
<evidence type="ECO:0000256" key="3">
    <source>
        <dbReference type="ARBA" id="ARBA00022801"/>
    </source>
</evidence>
<dbReference type="Proteomes" id="UP000219621">
    <property type="component" value="Unassembled WGS sequence"/>
</dbReference>
<dbReference type="NCBIfam" id="NF001862">
    <property type="entry name" value="PRK00601.1"/>
    <property type="match status" value="1"/>
</dbReference>
<gene>
    <name evidence="7" type="primary">dut</name>
    <name evidence="9" type="ORF">SAMN05421508_1128</name>
</gene>
<reference evidence="10" key="1">
    <citation type="submission" date="2017-09" db="EMBL/GenBank/DDBJ databases">
        <authorList>
            <person name="Varghese N."/>
            <person name="Submissions S."/>
        </authorList>
    </citation>
    <scope>NUCLEOTIDE SEQUENCE [LARGE SCALE GENOMIC DNA]</scope>
    <source>
        <strain evidence="10">USBA 140</strain>
    </source>
</reference>
<dbReference type="EMBL" id="OCNJ01000012">
    <property type="protein sequence ID" value="SOE00270.1"/>
    <property type="molecule type" value="Genomic_DNA"/>
</dbReference>
<dbReference type="GO" id="GO:0004170">
    <property type="term" value="F:dUTP diphosphatase activity"/>
    <property type="evidence" value="ECO:0007669"/>
    <property type="project" value="UniProtKB-UniRule"/>
</dbReference>
<comment type="similarity">
    <text evidence="1 7">Belongs to the dUTPase family.</text>
</comment>
<evidence type="ECO:0000256" key="2">
    <source>
        <dbReference type="ARBA" id="ARBA00022723"/>
    </source>
</evidence>
<keyword evidence="4 7" id="KW-0460">Magnesium</keyword>
<feature type="domain" description="dUTPase-like" evidence="8">
    <location>
        <begin position="25"/>
        <end position="157"/>
    </location>
</feature>
<sequence length="164" mass="16779">MTAFPASTDRLTVAVTRLPHGADLPLPAYETAHAAGMDLRAALPEDAPLTLAPMGRALVPTGLAFALPEGFEAQVRPRSGLAAKHGVTVLNSPGTVDADYRGEVKVILVNLGDAPFTIARGDRIAQMIVAPVTRAVWAEVDALPESARGAGGFGSTGVGAETSA</sequence>
<dbReference type="Gene3D" id="2.70.40.10">
    <property type="match status" value="1"/>
</dbReference>
<dbReference type="PANTHER" id="PTHR11241:SF0">
    <property type="entry name" value="DEOXYURIDINE 5'-TRIPHOSPHATE NUCLEOTIDOHYDROLASE"/>
    <property type="match status" value="1"/>
</dbReference>
<protein>
    <recommendedName>
        <fullName evidence="7">Deoxyuridine 5'-triphosphate nucleotidohydrolase</fullName>
        <shortName evidence="7">dUTPase</shortName>
        <ecNumber evidence="7">3.6.1.23</ecNumber>
    </recommendedName>
    <alternativeName>
        <fullName evidence="7">dUTP pyrophosphatase</fullName>
    </alternativeName>
</protein>
<evidence type="ECO:0000256" key="7">
    <source>
        <dbReference type="HAMAP-Rule" id="MF_00116"/>
    </source>
</evidence>
<feature type="binding site" evidence="7">
    <location>
        <position position="91"/>
    </location>
    <ligand>
        <name>substrate</name>
    </ligand>
</feature>
<evidence type="ECO:0000256" key="4">
    <source>
        <dbReference type="ARBA" id="ARBA00022842"/>
    </source>
</evidence>
<dbReference type="NCBIfam" id="TIGR00576">
    <property type="entry name" value="dut"/>
    <property type="match status" value="1"/>
</dbReference>
<dbReference type="InterPro" id="IPR033704">
    <property type="entry name" value="dUTPase_trimeric"/>
</dbReference>
<dbReference type="GO" id="GO:0006226">
    <property type="term" value="P:dUMP biosynthetic process"/>
    <property type="evidence" value="ECO:0007669"/>
    <property type="project" value="UniProtKB-UniRule"/>
</dbReference>
<dbReference type="AlphaFoldDB" id="A0A286GXK4"/>
<evidence type="ECO:0000313" key="9">
    <source>
        <dbReference type="EMBL" id="SOE00270.1"/>
    </source>
</evidence>